<feature type="transmembrane region" description="Helical" evidence="8">
    <location>
        <begin position="145"/>
        <end position="162"/>
    </location>
</feature>
<feature type="transmembrane region" description="Helical" evidence="8">
    <location>
        <begin position="40"/>
        <end position="65"/>
    </location>
</feature>
<keyword evidence="7 8" id="KW-0472">Membrane</keyword>
<dbReference type="EMBL" id="FNDU01000018">
    <property type="protein sequence ID" value="SDJ01010.1"/>
    <property type="molecule type" value="Genomic_DNA"/>
</dbReference>
<dbReference type="InterPro" id="IPR036458">
    <property type="entry name" value="Na:dicarbo_symporter_sf"/>
</dbReference>
<feature type="transmembrane region" description="Helical" evidence="8">
    <location>
        <begin position="350"/>
        <end position="371"/>
    </location>
</feature>
<sequence>MGKIKNIGILPQILIAFVTAIIFGVIFGPSISVVQPLGDLFLRLIEFIIVPLILSTLVVGVASIGDMKTLSRIGGKTFVYYIITTAFAVSIGLAAAILFKPGEGVDTSIAVSGKTPEPNETGGVINVLLNIIPTNPVAALSNGDILQIIFFALFLGVGIAMVGEKAEPVYRFFDGFAEIMYKITWVVMKLVPIGVFGLLAPIIGSNGLSILLPLLELIVVVAVSCIVHAGVTYSISVRILGKMNPLKFFKGILPASLVAFSTQSSSGTLPVTIKSSEDNLGIKKKVSSFVLPLGATINMDGTSLYISVATVFAAQAYGVDLSFSQILMVVLIATLGSIGTAGVPGAGLIMLTWTLSTVGLPLEAIALIAGVDRFMDMFRTSTNVTGDAAAALFVNTTEDKADSKADRNLDSAQSFTG</sequence>
<organism evidence="9 10">
    <name type="scientific">Alteribacillus bidgolensis</name>
    <dbReference type="NCBI Taxonomy" id="930129"/>
    <lineage>
        <taxon>Bacteria</taxon>
        <taxon>Bacillati</taxon>
        <taxon>Bacillota</taxon>
        <taxon>Bacilli</taxon>
        <taxon>Bacillales</taxon>
        <taxon>Bacillaceae</taxon>
        <taxon>Alteribacillus</taxon>
    </lineage>
</organism>
<keyword evidence="6 8" id="KW-1133">Transmembrane helix</keyword>
<feature type="transmembrane region" description="Helical" evidence="8">
    <location>
        <begin position="326"/>
        <end position="344"/>
    </location>
</feature>
<evidence type="ECO:0000313" key="10">
    <source>
        <dbReference type="Proteomes" id="UP000199017"/>
    </source>
</evidence>
<dbReference type="PANTHER" id="PTHR42865">
    <property type="entry name" value="PROTON/GLUTAMATE-ASPARTATE SYMPORTER"/>
    <property type="match status" value="1"/>
</dbReference>
<reference evidence="9 10" key="1">
    <citation type="submission" date="2016-10" db="EMBL/GenBank/DDBJ databases">
        <authorList>
            <person name="de Groot N.N."/>
        </authorList>
    </citation>
    <scope>NUCLEOTIDE SEQUENCE [LARGE SCALE GENOMIC DNA]</scope>
    <source>
        <strain evidence="10">P4B,CCM 7963,CECT 7998,DSM 25260,IBRC-M 10614,KCTC 13821</strain>
    </source>
</reference>
<dbReference type="PRINTS" id="PR00173">
    <property type="entry name" value="EDTRNSPORT"/>
</dbReference>
<keyword evidence="5" id="KW-0769">Symport</keyword>
<feature type="transmembrane region" description="Helical" evidence="8">
    <location>
        <begin position="77"/>
        <end position="99"/>
    </location>
</feature>
<protein>
    <submittedName>
        <fullName evidence="9">Na+/H+-dicarboxylate symporter</fullName>
    </submittedName>
</protein>
<accession>A0A1G8QA85</accession>
<dbReference type="Pfam" id="PF00375">
    <property type="entry name" value="SDF"/>
    <property type="match status" value="1"/>
</dbReference>
<keyword evidence="2" id="KW-0813">Transport</keyword>
<dbReference type="GO" id="GO:0005886">
    <property type="term" value="C:plasma membrane"/>
    <property type="evidence" value="ECO:0007669"/>
    <property type="project" value="UniProtKB-SubCell"/>
</dbReference>
<dbReference type="GO" id="GO:0015293">
    <property type="term" value="F:symporter activity"/>
    <property type="evidence" value="ECO:0007669"/>
    <property type="project" value="UniProtKB-KW"/>
</dbReference>
<evidence type="ECO:0000256" key="1">
    <source>
        <dbReference type="ARBA" id="ARBA00004651"/>
    </source>
</evidence>
<feature type="transmembrane region" description="Helical" evidence="8">
    <location>
        <begin position="183"/>
        <end position="204"/>
    </location>
</feature>
<dbReference type="SUPFAM" id="SSF118215">
    <property type="entry name" value="Proton glutamate symport protein"/>
    <property type="match status" value="1"/>
</dbReference>
<name>A0A1G8QA85_9BACI</name>
<evidence type="ECO:0000256" key="6">
    <source>
        <dbReference type="ARBA" id="ARBA00022989"/>
    </source>
</evidence>
<feature type="transmembrane region" description="Helical" evidence="8">
    <location>
        <begin position="7"/>
        <end position="28"/>
    </location>
</feature>
<evidence type="ECO:0000256" key="4">
    <source>
        <dbReference type="ARBA" id="ARBA00022692"/>
    </source>
</evidence>
<keyword evidence="10" id="KW-1185">Reference proteome</keyword>
<dbReference type="InterPro" id="IPR001991">
    <property type="entry name" value="Na-dicarboxylate_symporter"/>
</dbReference>
<proteinExistence type="predicted"/>
<evidence type="ECO:0000256" key="8">
    <source>
        <dbReference type="SAM" id="Phobius"/>
    </source>
</evidence>
<dbReference type="GO" id="GO:0006835">
    <property type="term" value="P:dicarboxylic acid transport"/>
    <property type="evidence" value="ECO:0007669"/>
    <property type="project" value="UniProtKB-ARBA"/>
</dbReference>
<dbReference type="Proteomes" id="UP000199017">
    <property type="component" value="Unassembled WGS sequence"/>
</dbReference>
<evidence type="ECO:0000313" key="9">
    <source>
        <dbReference type="EMBL" id="SDJ01010.1"/>
    </source>
</evidence>
<dbReference type="STRING" id="930129.SAMN05216352_11843"/>
<keyword evidence="3" id="KW-1003">Cell membrane</keyword>
<feature type="transmembrane region" description="Helical" evidence="8">
    <location>
        <begin position="210"/>
        <end position="236"/>
    </location>
</feature>
<evidence type="ECO:0000256" key="3">
    <source>
        <dbReference type="ARBA" id="ARBA00022475"/>
    </source>
</evidence>
<evidence type="ECO:0000256" key="5">
    <source>
        <dbReference type="ARBA" id="ARBA00022847"/>
    </source>
</evidence>
<dbReference type="PANTHER" id="PTHR42865:SF7">
    <property type="entry name" value="PROTON_GLUTAMATE-ASPARTATE SYMPORTER"/>
    <property type="match status" value="1"/>
</dbReference>
<dbReference type="Gene3D" id="1.10.3860.10">
    <property type="entry name" value="Sodium:dicarboxylate symporter"/>
    <property type="match status" value="1"/>
</dbReference>
<dbReference type="FunFam" id="1.10.3860.10:FF:000001">
    <property type="entry name" value="C4-dicarboxylate transport protein"/>
    <property type="match status" value="1"/>
</dbReference>
<keyword evidence="4 8" id="KW-0812">Transmembrane</keyword>
<comment type="subcellular location">
    <subcellularLocation>
        <location evidence="1">Cell membrane</location>
        <topology evidence="1">Multi-pass membrane protein</topology>
    </subcellularLocation>
</comment>
<gene>
    <name evidence="9" type="ORF">SAMN05216352_11843</name>
</gene>
<evidence type="ECO:0000256" key="2">
    <source>
        <dbReference type="ARBA" id="ARBA00022448"/>
    </source>
</evidence>
<dbReference type="AlphaFoldDB" id="A0A1G8QA85"/>
<evidence type="ECO:0000256" key="7">
    <source>
        <dbReference type="ARBA" id="ARBA00023136"/>
    </source>
</evidence>